<proteinExistence type="predicted"/>
<dbReference type="VEuPathDB" id="FungiDB:DEHA2D13596g"/>
<reference evidence="6 7" key="1">
    <citation type="journal article" date="2004" name="Nature">
        <title>Genome evolution in yeasts.</title>
        <authorList>
            <consortium name="Genolevures"/>
            <person name="Dujon B."/>
            <person name="Sherman D."/>
            <person name="Fischer G."/>
            <person name="Durrens P."/>
            <person name="Casaregola S."/>
            <person name="Lafontaine I."/>
            <person name="de Montigny J."/>
            <person name="Marck C."/>
            <person name="Neuveglise C."/>
            <person name="Talla E."/>
            <person name="Goffard N."/>
            <person name="Frangeul L."/>
            <person name="Aigle M."/>
            <person name="Anthouard V."/>
            <person name="Babour A."/>
            <person name="Barbe V."/>
            <person name="Barnay S."/>
            <person name="Blanchin S."/>
            <person name="Beckerich J.M."/>
            <person name="Beyne E."/>
            <person name="Bleykasten C."/>
            <person name="Boisrame A."/>
            <person name="Boyer J."/>
            <person name="Cattolico L."/>
            <person name="Confanioleri F."/>
            <person name="de Daruvar A."/>
            <person name="Despons L."/>
            <person name="Fabre E."/>
            <person name="Fairhead C."/>
            <person name="Ferry-Dumazet H."/>
            <person name="Groppi A."/>
            <person name="Hantraye F."/>
            <person name="Hennequin C."/>
            <person name="Jauniaux N."/>
            <person name="Joyet P."/>
            <person name="Kachouri R."/>
            <person name="Kerrest A."/>
            <person name="Koszul R."/>
            <person name="Lemaire M."/>
            <person name="Lesur I."/>
            <person name="Ma L."/>
            <person name="Muller H."/>
            <person name="Nicaud J.M."/>
            <person name="Nikolski M."/>
            <person name="Oztas S."/>
            <person name="Ozier-Kalogeropoulos O."/>
            <person name="Pellenz S."/>
            <person name="Potier S."/>
            <person name="Richard G.F."/>
            <person name="Straub M.L."/>
            <person name="Suleau A."/>
            <person name="Swennene D."/>
            <person name="Tekaia F."/>
            <person name="Wesolowski-Louvel M."/>
            <person name="Westhof E."/>
            <person name="Wirth B."/>
            <person name="Zeniou-Meyer M."/>
            <person name="Zivanovic I."/>
            <person name="Bolotin-Fukuhara M."/>
            <person name="Thierry A."/>
            <person name="Bouchier C."/>
            <person name="Caudron B."/>
            <person name="Scarpelli C."/>
            <person name="Gaillardin C."/>
            <person name="Weissenbach J."/>
            <person name="Wincker P."/>
            <person name="Souciet J.L."/>
        </authorList>
    </citation>
    <scope>NUCLEOTIDE SEQUENCE [LARGE SCALE GENOMIC DNA]</scope>
    <source>
        <strain evidence="7">ATCC 36239 / CBS 767 / BCRC 21394 / JCM 1990 / NBRC 0083 / IGC 2968</strain>
    </source>
</reference>
<dbReference type="eggNOG" id="KOG3662">
    <property type="taxonomic scope" value="Eukaryota"/>
</dbReference>
<keyword evidence="7" id="KW-1185">Reference proteome</keyword>
<accession>Q6BRV2</accession>
<dbReference type="GO" id="GO:0006506">
    <property type="term" value="P:GPI anchor biosynthetic process"/>
    <property type="evidence" value="ECO:0007669"/>
    <property type="project" value="InterPro"/>
</dbReference>
<dbReference type="InterPro" id="IPR004843">
    <property type="entry name" value="Calcineurin-like_PHP"/>
</dbReference>
<keyword evidence="2" id="KW-0812">Transmembrane</keyword>
<dbReference type="InterPro" id="IPR029052">
    <property type="entry name" value="Metallo-depent_PP-like"/>
</dbReference>
<dbReference type="RefSeq" id="XP_459068.2">
    <property type="nucleotide sequence ID" value="XM_459068.1"/>
</dbReference>
<evidence type="ECO:0000256" key="4">
    <source>
        <dbReference type="ARBA" id="ARBA00023136"/>
    </source>
</evidence>
<name>Q6BRV2_DEBHA</name>
<dbReference type="KEGG" id="dha:DEHA2D13596g"/>
<dbReference type="SUPFAM" id="SSF56300">
    <property type="entry name" value="Metallo-dependent phosphatases"/>
    <property type="match status" value="1"/>
</dbReference>
<feature type="domain" description="Calcineurin-like phosphoesterase" evidence="5">
    <location>
        <begin position="94"/>
        <end position="290"/>
    </location>
</feature>
<dbReference type="EMBL" id="CR382136">
    <property type="protein sequence ID" value="CAG87236.2"/>
    <property type="molecule type" value="Genomic_DNA"/>
</dbReference>
<dbReference type="GO" id="GO:0016787">
    <property type="term" value="F:hydrolase activity"/>
    <property type="evidence" value="ECO:0007669"/>
    <property type="project" value="InterPro"/>
</dbReference>
<evidence type="ECO:0000256" key="1">
    <source>
        <dbReference type="ARBA" id="ARBA00004141"/>
    </source>
</evidence>
<keyword evidence="3" id="KW-1133">Transmembrane helix</keyword>
<evidence type="ECO:0000256" key="2">
    <source>
        <dbReference type="ARBA" id="ARBA00022692"/>
    </source>
</evidence>
<gene>
    <name evidence="6" type="ordered locus">DEHA2D13596g</name>
</gene>
<dbReference type="GO" id="GO:0016020">
    <property type="term" value="C:membrane"/>
    <property type="evidence" value="ECO:0007669"/>
    <property type="project" value="UniProtKB-SubCell"/>
</dbReference>
<dbReference type="GO" id="GO:0005783">
    <property type="term" value="C:endoplasmic reticulum"/>
    <property type="evidence" value="ECO:0007669"/>
    <property type="project" value="TreeGrafter"/>
</dbReference>
<evidence type="ECO:0000313" key="7">
    <source>
        <dbReference type="Proteomes" id="UP000000599"/>
    </source>
</evidence>
<evidence type="ECO:0000256" key="3">
    <source>
        <dbReference type="ARBA" id="ARBA00022989"/>
    </source>
</evidence>
<dbReference type="InParanoid" id="Q6BRV2"/>
<evidence type="ECO:0000313" key="6">
    <source>
        <dbReference type="EMBL" id="CAG87236.2"/>
    </source>
</evidence>
<dbReference type="HOGENOM" id="CLU_011607_0_1_1"/>
<dbReference type="OrthoDB" id="5977743at2759"/>
<dbReference type="PANTHER" id="PTHR13315">
    <property type="entry name" value="METALLO PHOSPHOESTERASE RELATED"/>
    <property type="match status" value="1"/>
</dbReference>
<dbReference type="Pfam" id="PF00149">
    <property type="entry name" value="Metallophos"/>
    <property type="match status" value="1"/>
</dbReference>
<dbReference type="AlphaFoldDB" id="Q6BRV2"/>
<dbReference type="Gene3D" id="3.60.21.10">
    <property type="match status" value="1"/>
</dbReference>
<dbReference type="Proteomes" id="UP000000599">
    <property type="component" value="Chromosome D"/>
</dbReference>
<keyword evidence="4" id="KW-0472">Membrane</keyword>
<organism evidence="6 7">
    <name type="scientific">Debaryomyces hansenii (strain ATCC 36239 / CBS 767 / BCRC 21394 / JCM 1990 / NBRC 0083 / IGC 2968)</name>
    <name type="common">Yeast</name>
    <name type="synonym">Torulaspora hansenii</name>
    <dbReference type="NCBI Taxonomy" id="284592"/>
    <lineage>
        <taxon>Eukaryota</taxon>
        <taxon>Fungi</taxon>
        <taxon>Dikarya</taxon>
        <taxon>Ascomycota</taxon>
        <taxon>Saccharomycotina</taxon>
        <taxon>Pichiomycetes</taxon>
        <taxon>Debaryomycetaceae</taxon>
        <taxon>Debaryomyces</taxon>
    </lineage>
</organism>
<dbReference type="GeneID" id="2901246"/>
<dbReference type="InterPro" id="IPR033308">
    <property type="entry name" value="PGAP5/Cdc1/Ted1"/>
</dbReference>
<evidence type="ECO:0000259" key="5">
    <source>
        <dbReference type="Pfam" id="PF00149"/>
    </source>
</evidence>
<sequence>MSRLVIPRFRGTHNLTVSLLLLWLLTFIYHERYVPYKSANSCLWPELLEQHDSGRTNVLFIADPQLIDRHTYPKRNEFLLKLSQHTVDVYIHKNYNSIMNNLKPDYVFFLGDYLDDGRSSTDEYFYNQLDRFNNIFRKDEYTINENFFVNVAGNHDIGWADGVKVKAKARFMETFGNPNAIVNINDVDFVTLDSISLSSSVNNIHHDSRQFLDENFGDADSKKDKPRVLLTHVPLHRDVKVNKCGPLRENPVFHLGGGYQYKSALEPDISSEILKRIKPNIIFSGDDHDYCDINHTEVANDPVTREITVKSISMAMGIQYPGVQLLSFVNGDPENEFSTEFSYDTKLCYLPSPYTDIVTYVALAVLSGFLILWWNIKHRSSRYNYSVLPMQSGPSTNATKISNFLKEQEEGASYSVSIPKYTSTSLATSEGYSFKDNLKFKISNFIKKWNIHGFLKQSILLAVLIISLYYIGFCLTL</sequence>
<dbReference type="PANTHER" id="PTHR13315:SF4">
    <property type="entry name" value="METALLOPHOSPHOESTERASE, ISOFORM E"/>
    <property type="match status" value="1"/>
</dbReference>
<comment type="subcellular location">
    <subcellularLocation>
        <location evidence="1">Membrane</location>
        <topology evidence="1">Multi-pass membrane protein</topology>
    </subcellularLocation>
</comment>
<protein>
    <submittedName>
        <fullName evidence="6">DEHA2D13596p</fullName>
    </submittedName>
</protein>
<dbReference type="OMA" id="GPYRGHW"/>